<protein>
    <submittedName>
        <fullName evidence="3">Uncharacterized protein</fullName>
    </submittedName>
</protein>
<dbReference type="Proteomes" id="UP000580250">
    <property type="component" value="Unassembled WGS sequence"/>
</dbReference>
<feature type="compositionally biased region" description="Polar residues" evidence="2">
    <location>
        <begin position="77"/>
        <end position="90"/>
    </location>
</feature>
<reference evidence="3 4" key="1">
    <citation type="submission" date="2020-08" db="EMBL/GenBank/DDBJ databases">
        <authorList>
            <person name="Koutsovoulos G."/>
            <person name="Danchin GJ E."/>
        </authorList>
    </citation>
    <scope>NUCLEOTIDE SEQUENCE [LARGE SCALE GENOMIC DNA]</scope>
</reference>
<proteinExistence type="predicted"/>
<keyword evidence="1" id="KW-0175">Coiled coil</keyword>
<feature type="compositionally biased region" description="Low complexity" evidence="2">
    <location>
        <begin position="170"/>
        <end position="183"/>
    </location>
</feature>
<feature type="region of interest" description="Disordered" evidence="2">
    <location>
        <begin position="242"/>
        <end position="263"/>
    </location>
</feature>
<feature type="coiled-coil region" evidence="1">
    <location>
        <begin position="274"/>
        <end position="307"/>
    </location>
</feature>
<evidence type="ECO:0000256" key="2">
    <source>
        <dbReference type="SAM" id="MobiDB-lite"/>
    </source>
</evidence>
<feature type="region of interest" description="Disordered" evidence="2">
    <location>
        <begin position="336"/>
        <end position="356"/>
    </location>
</feature>
<evidence type="ECO:0000256" key="1">
    <source>
        <dbReference type="SAM" id="Coils"/>
    </source>
</evidence>
<gene>
    <name evidence="3" type="ORF">MENT_LOCUS57924</name>
</gene>
<organism evidence="3 4">
    <name type="scientific">Meloidogyne enterolobii</name>
    <name type="common">Root-knot nematode worm</name>
    <name type="synonym">Meloidogyne mayaguensis</name>
    <dbReference type="NCBI Taxonomy" id="390850"/>
    <lineage>
        <taxon>Eukaryota</taxon>
        <taxon>Metazoa</taxon>
        <taxon>Ecdysozoa</taxon>
        <taxon>Nematoda</taxon>
        <taxon>Chromadorea</taxon>
        <taxon>Rhabditida</taxon>
        <taxon>Tylenchina</taxon>
        <taxon>Tylenchomorpha</taxon>
        <taxon>Tylenchoidea</taxon>
        <taxon>Meloidogynidae</taxon>
        <taxon>Meloidogyninae</taxon>
        <taxon>Meloidogyne</taxon>
    </lineage>
</organism>
<evidence type="ECO:0000313" key="4">
    <source>
        <dbReference type="Proteomes" id="UP000580250"/>
    </source>
</evidence>
<evidence type="ECO:0000313" key="3">
    <source>
        <dbReference type="EMBL" id="CAD2204195.1"/>
    </source>
</evidence>
<feature type="compositionally biased region" description="Gly residues" evidence="2">
    <location>
        <begin position="100"/>
        <end position="119"/>
    </location>
</feature>
<accession>A0A6V7XY63</accession>
<feature type="region of interest" description="Disordered" evidence="2">
    <location>
        <begin position="77"/>
        <end position="183"/>
    </location>
</feature>
<sequence length="356" mass="39815">MSASGSKWRKGLEEGQQQSLLEKCLQERVCELFLMQDYNTKKISNNNNNNSCPISSPPPFFRSPTFLNERIPQALFSNGTKGLLPTNNRLSDSGGRREGGGGGGSAVGGVGVTGNGGSGSVVRNIPIRVLDTPDNLSSKHQREHQQQPLFEQQSSSLNTPERMDLSTSLSSENNFNKNKNFSPISSPDLRRQFSSLFWTPQQAKRIAERENSKNIPVQPQQNNREFIEDANHYANSSKEINNYNSLSRPSNNPTTTNSSGFGNGSTVTFYSIPISQKEQEIENKNFLKNEKEKNGKLELSNNNLNKQQQQNVHYSAIPFRRRIGGLLGSMSAISTPSLFHQREDEEDKPKSHYQKY</sequence>
<feature type="compositionally biased region" description="Basic and acidic residues" evidence="2">
    <location>
        <begin position="340"/>
        <end position="350"/>
    </location>
</feature>
<name>A0A6V7XY63_MELEN</name>
<comment type="caution">
    <text evidence="3">The sequence shown here is derived from an EMBL/GenBank/DDBJ whole genome shotgun (WGS) entry which is preliminary data.</text>
</comment>
<feature type="compositionally biased region" description="Polar residues" evidence="2">
    <location>
        <begin position="146"/>
        <end position="169"/>
    </location>
</feature>
<dbReference type="EMBL" id="CAJEWN010002541">
    <property type="protein sequence ID" value="CAD2204195.1"/>
    <property type="molecule type" value="Genomic_DNA"/>
</dbReference>
<dbReference type="AlphaFoldDB" id="A0A6V7XY63"/>